<dbReference type="PANTHER" id="PTHR46717">
    <property type="entry name" value="E3 UBIQUITIN-PROTEIN LIGASE RNF180"/>
    <property type="match status" value="1"/>
</dbReference>
<keyword evidence="3" id="KW-0862">Zinc</keyword>
<organism evidence="7">
    <name type="scientific">Lepeophtheirus salmonis</name>
    <name type="common">Salmon louse</name>
    <name type="synonym">Caligus salmonis</name>
    <dbReference type="NCBI Taxonomy" id="72036"/>
    <lineage>
        <taxon>Eukaryota</taxon>
        <taxon>Metazoa</taxon>
        <taxon>Ecdysozoa</taxon>
        <taxon>Arthropoda</taxon>
        <taxon>Crustacea</taxon>
        <taxon>Multicrustacea</taxon>
        <taxon>Hexanauplia</taxon>
        <taxon>Copepoda</taxon>
        <taxon>Siphonostomatoida</taxon>
        <taxon>Caligidae</taxon>
        <taxon>Lepeophtheirus</taxon>
    </lineage>
</organism>
<dbReference type="GO" id="GO:0042428">
    <property type="term" value="P:serotonin metabolic process"/>
    <property type="evidence" value="ECO:0007669"/>
    <property type="project" value="TreeGrafter"/>
</dbReference>
<dbReference type="GO" id="GO:0042415">
    <property type="term" value="P:norepinephrine metabolic process"/>
    <property type="evidence" value="ECO:0007669"/>
    <property type="project" value="TreeGrafter"/>
</dbReference>
<dbReference type="GO" id="GO:0032436">
    <property type="term" value="P:positive regulation of proteasomal ubiquitin-dependent protein catabolic process"/>
    <property type="evidence" value="ECO:0007669"/>
    <property type="project" value="TreeGrafter"/>
</dbReference>
<dbReference type="SUPFAM" id="SSF57850">
    <property type="entry name" value="RING/U-box"/>
    <property type="match status" value="1"/>
</dbReference>
<dbReference type="PROSITE" id="PS50089">
    <property type="entry name" value="ZF_RING_2"/>
    <property type="match status" value="1"/>
</dbReference>
<dbReference type="Pfam" id="PF13445">
    <property type="entry name" value="zf-RING_UBOX"/>
    <property type="match status" value="1"/>
</dbReference>
<proteinExistence type="predicted"/>
<dbReference type="OrthoDB" id="2017893at2759"/>
<dbReference type="SMART" id="SM00184">
    <property type="entry name" value="RING"/>
    <property type="match status" value="1"/>
</dbReference>
<evidence type="ECO:0000256" key="2">
    <source>
        <dbReference type="ARBA" id="ARBA00022771"/>
    </source>
</evidence>
<dbReference type="PANTHER" id="PTHR46717:SF1">
    <property type="entry name" value="E3 UBIQUITIN-PROTEIN LIGASE RNF180"/>
    <property type="match status" value="1"/>
</dbReference>
<keyword evidence="5" id="KW-0812">Transmembrane</keyword>
<feature type="transmembrane region" description="Helical" evidence="5">
    <location>
        <begin position="325"/>
        <end position="351"/>
    </location>
</feature>
<evidence type="ECO:0000256" key="5">
    <source>
        <dbReference type="SAM" id="Phobius"/>
    </source>
</evidence>
<dbReference type="GO" id="GO:0000209">
    <property type="term" value="P:protein polyubiquitination"/>
    <property type="evidence" value="ECO:0007669"/>
    <property type="project" value="InterPro"/>
</dbReference>
<protein>
    <recommendedName>
        <fullName evidence="6">RING-type domain-containing protein</fullName>
    </recommendedName>
</protein>
<dbReference type="GO" id="GO:0031624">
    <property type="term" value="F:ubiquitin conjugating enzyme binding"/>
    <property type="evidence" value="ECO:0007669"/>
    <property type="project" value="TreeGrafter"/>
</dbReference>
<evidence type="ECO:0000256" key="1">
    <source>
        <dbReference type="ARBA" id="ARBA00022723"/>
    </source>
</evidence>
<dbReference type="AlphaFoldDB" id="A0A0K2U1K1"/>
<keyword evidence="5" id="KW-0472">Membrane</keyword>
<feature type="transmembrane region" description="Helical" evidence="5">
    <location>
        <begin position="434"/>
        <end position="452"/>
    </location>
</feature>
<dbReference type="InterPro" id="IPR013083">
    <property type="entry name" value="Znf_RING/FYVE/PHD"/>
</dbReference>
<evidence type="ECO:0000256" key="4">
    <source>
        <dbReference type="PROSITE-ProRule" id="PRU00175"/>
    </source>
</evidence>
<dbReference type="PROSITE" id="PS00518">
    <property type="entry name" value="ZF_RING_1"/>
    <property type="match status" value="1"/>
</dbReference>
<dbReference type="InterPro" id="IPR027370">
    <property type="entry name" value="Znf-RING_euk"/>
</dbReference>
<keyword evidence="2 4" id="KW-0863">Zinc-finger</keyword>
<dbReference type="GO" id="GO:0008270">
    <property type="term" value="F:zinc ion binding"/>
    <property type="evidence" value="ECO:0007669"/>
    <property type="project" value="UniProtKB-KW"/>
</dbReference>
<evidence type="ECO:0000313" key="7">
    <source>
        <dbReference type="EMBL" id="CDW31526.1"/>
    </source>
</evidence>
<dbReference type="Gene3D" id="3.30.40.10">
    <property type="entry name" value="Zinc/RING finger domain, C3HC4 (zinc finger)"/>
    <property type="match status" value="1"/>
</dbReference>
<dbReference type="InterPro" id="IPR017907">
    <property type="entry name" value="Znf_RING_CS"/>
</dbReference>
<dbReference type="EMBL" id="HACA01014165">
    <property type="protein sequence ID" value="CDW31526.1"/>
    <property type="molecule type" value="Transcribed_RNA"/>
</dbReference>
<dbReference type="GO" id="GO:0005789">
    <property type="term" value="C:endoplasmic reticulum membrane"/>
    <property type="evidence" value="ECO:0007669"/>
    <property type="project" value="TreeGrafter"/>
</dbReference>
<evidence type="ECO:0000259" key="6">
    <source>
        <dbReference type="PROSITE" id="PS50089"/>
    </source>
</evidence>
<feature type="domain" description="RING-type" evidence="6">
    <location>
        <begin position="201"/>
        <end position="243"/>
    </location>
</feature>
<dbReference type="GO" id="GO:0061630">
    <property type="term" value="F:ubiquitin protein ligase activity"/>
    <property type="evidence" value="ECO:0007669"/>
    <property type="project" value="InterPro"/>
</dbReference>
<reference evidence="7" key="1">
    <citation type="submission" date="2014-05" db="EMBL/GenBank/DDBJ databases">
        <authorList>
            <person name="Chronopoulou M."/>
        </authorList>
    </citation>
    <scope>NUCLEOTIDE SEQUENCE</scope>
    <source>
        <tissue evidence="7">Whole organism</tissue>
    </source>
</reference>
<keyword evidence="5" id="KW-1133">Transmembrane helix</keyword>
<dbReference type="InterPro" id="IPR033263">
    <property type="entry name" value="RNF180"/>
</dbReference>
<sequence length="454" mass="52743">MLESINCKKCRFSIVDKSCLPSILCEKGQDETHWHLISDFDYSSNPSTTWIYDAIQKSEWTKGKLKCECGSRLGSFNFIGGDNEPIKITKVKVDIKNSSLTKNLLEIRESSDESCEYDWTSSSEEPTSTIRLQEGSKCQTKILKRKKFSKKKKTKHKYSSLTLNENDDNDSEIEELKQKLLLQRTIENTSSLDNVGEDLICPICLDLFYLPHKVIPCGHIFCETCLRRLGWEDPMFSLCPMCRIQICNCELQEELSQKIKDEHDDIYTKRRDMESTSEVFEYPLPWKPSWKSLITGRGREENEGFLQRIDAQLPYLFPDVAVMDVFMLIFIAETVSVSLVWIGFPLIRYIISESQSDEDSEEPEQFTLSFIPSTSIDEYIFNAITHLLTFFGFALMVLYHSMTGNDTRHSSFHQMLRNQLDNIIENYFRRISPIMVGIFGYRLAYGLYMAFWKS</sequence>
<feature type="transmembrane region" description="Helical" evidence="5">
    <location>
        <begin position="379"/>
        <end position="399"/>
    </location>
</feature>
<dbReference type="InterPro" id="IPR001841">
    <property type="entry name" value="Znf_RING"/>
</dbReference>
<evidence type="ECO:0000256" key="3">
    <source>
        <dbReference type="ARBA" id="ARBA00022833"/>
    </source>
</evidence>
<accession>A0A0K2U1K1</accession>
<keyword evidence="1" id="KW-0479">Metal-binding</keyword>
<name>A0A0K2U1K1_LEPSM</name>